<dbReference type="PANTHER" id="PTHR43174:SF3">
    <property type="entry name" value="UDP-N-ACETYLGLUCOSAMINE 2-EPIMERASE"/>
    <property type="match status" value="1"/>
</dbReference>
<name>A0A381X5E1_9ZZZZ</name>
<sequence length="393" mass="43844">VSKKISNLKKRKICVITGTRAEYGLLKRLMKAISDSEEFELQLIATGMHLTKKFGLTYKEIESDGFKIDKKVNIKLESDTPIGISKSTSLGLIGFSKSLQELEPDLILILGDRFEVFSAAIASMFLRIPIAHLHGGELTEGATDEAIRHSITKLSHLHFVASKEYKNRVIQLGENPKNVFLVGGLGVDSIRKTKLLSRNELENSLDLKFKKKNILITFHPVTLENSTSGTQMKELLKALSKLRDTTLIFTMPNADVDGKIIFSMIEDFAKEYSDAYAFTSLGQQKYFSCIAQVDCVIGNSSSGLLEVPTFKKGTINIGDRQRGRLKATSIIDCEPNLKSISKALKEIYKPKFIAKVNSTINPYGDGVAVEKIIKILKRKSFGKLLKKNFYNLK</sequence>
<protein>
    <recommendedName>
        <fullName evidence="1">UDP-N-acetylglucosamine 2-epimerase domain-containing protein</fullName>
    </recommendedName>
</protein>
<evidence type="ECO:0000259" key="1">
    <source>
        <dbReference type="Pfam" id="PF02350"/>
    </source>
</evidence>
<dbReference type="SUPFAM" id="SSF53756">
    <property type="entry name" value="UDP-Glycosyltransferase/glycogen phosphorylase"/>
    <property type="match status" value="1"/>
</dbReference>
<dbReference type="Pfam" id="PF02350">
    <property type="entry name" value="Epimerase_2"/>
    <property type="match status" value="1"/>
</dbReference>
<dbReference type="InterPro" id="IPR029767">
    <property type="entry name" value="WecB-like"/>
</dbReference>
<evidence type="ECO:0000313" key="2">
    <source>
        <dbReference type="EMBL" id="SVA59860.1"/>
    </source>
</evidence>
<feature type="non-terminal residue" evidence="2">
    <location>
        <position position="1"/>
    </location>
</feature>
<reference evidence="2" key="1">
    <citation type="submission" date="2018-05" db="EMBL/GenBank/DDBJ databases">
        <authorList>
            <person name="Lanie J.A."/>
            <person name="Ng W.-L."/>
            <person name="Kazmierczak K.M."/>
            <person name="Andrzejewski T.M."/>
            <person name="Davidsen T.M."/>
            <person name="Wayne K.J."/>
            <person name="Tettelin H."/>
            <person name="Glass J.I."/>
            <person name="Rusch D."/>
            <person name="Podicherti R."/>
            <person name="Tsui H.-C.T."/>
            <person name="Winkler M.E."/>
        </authorList>
    </citation>
    <scope>NUCLEOTIDE SEQUENCE</scope>
</reference>
<dbReference type="Gene3D" id="3.40.50.2000">
    <property type="entry name" value="Glycogen Phosphorylase B"/>
    <property type="match status" value="2"/>
</dbReference>
<proteinExistence type="predicted"/>
<dbReference type="GO" id="GO:0006047">
    <property type="term" value="P:UDP-N-acetylglucosamine metabolic process"/>
    <property type="evidence" value="ECO:0007669"/>
    <property type="project" value="InterPro"/>
</dbReference>
<dbReference type="AlphaFoldDB" id="A0A381X5E1"/>
<gene>
    <name evidence="2" type="ORF">METZ01_LOCUS112714</name>
</gene>
<dbReference type="EMBL" id="UINC01013950">
    <property type="protein sequence ID" value="SVA59860.1"/>
    <property type="molecule type" value="Genomic_DNA"/>
</dbReference>
<accession>A0A381X5E1</accession>
<dbReference type="NCBIfam" id="TIGR03568">
    <property type="entry name" value="NeuC_NnaA"/>
    <property type="match status" value="1"/>
</dbReference>
<organism evidence="2">
    <name type="scientific">marine metagenome</name>
    <dbReference type="NCBI Taxonomy" id="408172"/>
    <lineage>
        <taxon>unclassified sequences</taxon>
        <taxon>metagenomes</taxon>
        <taxon>ecological metagenomes</taxon>
    </lineage>
</organism>
<dbReference type="GO" id="GO:0004553">
    <property type="term" value="F:hydrolase activity, hydrolyzing O-glycosyl compounds"/>
    <property type="evidence" value="ECO:0007669"/>
    <property type="project" value="InterPro"/>
</dbReference>
<dbReference type="PANTHER" id="PTHR43174">
    <property type="entry name" value="UDP-N-ACETYLGLUCOSAMINE 2-EPIMERASE"/>
    <property type="match status" value="1"/>
</dbReference>
<dbReference type="CDD" id="cd03786">
    <property type="entry name" value="GTB_UDP-GlcNAc_2-Epimerase"/>
    <property type="match status" value="1"/>
</dbReference>
<dbReference type="InterPro" id="IPR003331">
    <property type="entry name" value="UDP_GlcNAc_Epimerase_2_dom"/>
</dbReference>
<dbReference type="InterPro" id="IPR020004">
    <property type="entry name" value="UDP-GlcNAc_Epase"/>
</dbReference>
<feature type="domain" description="UDP-N-acetylglucosamine 2-epimerase" evidence="1">
    <location>
        <begin position="31"/>
        <end position="377"/>
    </location>
</feature>